<proteinExistence type="predicted"/>
<protein>
    <submittedName>
        <fullName evidence="1">3790_t:CDS:1</fullName>
    </submittedName>
</protein>
<dbReference type="OrthoDB" id="2386115at2759"/>
<organism evidence="1 2">
    <name type="scientific">Funneliformis geosporum</name>
    <dbReference type="NCBI Taxonomy" id="1117311"/>
    <lineage>
        <taxon>Eukaryota</taxon>
        <taxon>Fungi</taxon>
        <taxon>Fungi incertae sedis</taxon>
        <taxon>Mucoromycota</taxon>
        <taxon>Glomeromycotina</taxon>
        <taxon>Glomeromycetes</taxon>
        <taxon>Glomerales</taxon>
        <taxon>Glomeraceae</taxon>
        <taxon>Funneliformis</taxon>
    </lineage>
</organism>
<keyword evidence="2" id="KW-1185">Reference proteome</keyword>
<sequence length="461" mass="53240">MANTNPIKLKCGFQDGQDEKNFVIELCKEDKVFTLKSSVKTLLLNQDPTCTTDTVAVVNNLNVLESQIIDKNNSCTFLEPSHEKEVIANTSQDHAQKCIGNSIVNLKVSHDIKIVNDQDKSAEEVSIVTEFVQASKNLPIHSVKRMLQGKTIITKQAEITAWRLFSERFKDMVVKLRSKDKKLADKTVRSQIYTEMRPYLTGISDGYLCVMTCKTRKINKLFGYKYDSITLKKIMIYQGIWLSGSLSHIEKISETVVTTLTYDSDDNFSDTSDDTVYFKEEEGTNESSEEVSKKSEVEEVSDPISRGFKFSEESHPPVLNNIVGGCVLRNNKHFRGFEGTYEEYVKYIGMRHIENGETPTEWKNRIWNRLMYFQNKKSYTYGEKDCFYTHKALPHLVDRQTYSPTSDLLDQWMSFHQIIQFGKFRRRNLYTILTGNYILNKFGIHADKKVYSYALWLENVT</sequence>
<reference evidence="1" key="1">
    <citation type="submission" date="2022-08" db="EMBL/GenBank/DDBJ databases">
        <authorList>
            <person name="Kallberg Y."/>
            <person name="Tangrot J."/>
            <person name="Rosling A."/>
        </authorList>
    </citation>
    <scope>NUCLEOTIDE SEQUENCE</scope>
    <source>
        <strain evidence="1">Wild A</strain>
    </source>
</reference>
<dbReference type="AlphaFoldDB" id="A0A9W4STA6"/>
<comment type="caution">
    <text evidence="1">The sequence shown here is derived from an EMBL/GenBank/DDBJ whole genome shotgun (WGS) entry which is preliminary data.</text>
</comment>
<dbReference type="Proteomes" id="UP001153678">
    <property type="component" value="Unassembled WGS sequence"/>
</dbReference>
<name>A0A9W4STA6_9GLOM</name>
<dbReference type="EMBL" id="CAMKVN010002210">
    <property type="protein sequence ID" value="CAI2180099.1"/>
    <property type="molecule type" value="Genomic_DNA"/>
</dbReference>
<evidence type="ECO:0000313" key="1">
    <source>
        <dbReference type="EMBL" id="CAI2180099.1"/>
    </source>
</evidence>
<evidence type="ECO:0000313" key="2">
    <source>
        <dbReference type="Proteomes" id="UP001153678"/>
    </source>
</evidence>
<accession>A0A9W4STA6</accession>
<gene>
    <name evidence="1" type="ORF">FWILDA_LOCUS9417</name>
</gene>